<feature type="domain" description="Centrosomal protein of 290kDa coiled-coil region" evidence="2">
    <location>
        <begin position="8"/>
        <end position="53"/>
    </location>
</feature>
<feature type="non-terminal residue" evidence="3">
    <location>
        <position position="1"/>
    </location>
</feature>
<dbReference type="InterPro" id="IPR032321">
    <property type="entry name" value="Cep209_CC5"/>
</dbReference>
<protein>
    <recommendedName>
        <fullName evidence="2">Centrosomal protein of 290kDa coiled-coil region domain-containing protein</fullName>
    </recommendedName>
</protein>
<keyword evidence="4" id="KW-1185">Reference proteome</keyword>
<evidence type="ECO:0000256" key="1">
    <source>
        <dbReference type="SAM" id="MobiDB-lite"/>
    </source>
</evidence>
<organism evidence="3 4">
    <name type="scientific">Cloeon dipterum</name>
    <dbReference type="NCBI Taxonomy" id="197152"/>
    <lineage>
        <taxon>Eukaryota</taxon>
        <taxon>Metazoa</taxon>
        <taxon>Ecdysozoa</taxon>
        <taxon>Arthropoda</taxon>
        <taxon>Hexapoda</taxon>
        <taxon>Insecta</taxon>
        <taxon>Pterygota</taxon>
        <taxon>Palaeoptera</taxon>
        <taxon>Ephemeroptera</taxon>
        <taxon>Pisciforma</taxon>
        <taxon>Baetidae</taxon>
        <taxon>Cloeon</taxon>
    </lineage>
</organism>
<feature type="compositionally biased region" description="Polar residues" evidence="1">
    <location>
        <begin position="1"/>
        <end position="15"/>
    </location>
</feature>
<feature type="region of interest" description="Disordered" evidence="1">
    <location>
        <begin position="1"/>
        <end position="22"/>
    </location>
</feature>
<dbReference type="Proteomes" id="UP000494165">
    <property type="component" value="Unassembled WGS sequence"/>
</dbReference>
<dbReference type="AlphaFoldDB" id="A0A8S1E3R7"/>
<name>A0A8S1E3R7_9INSE</name>
<evidence type="ECO:0000313" key="4">
    <source>
        <dbReference type="Proteomes" id="UP000494165"/>
    </source>
</evidence>
<gene>
    <name evidence="3" type="ORF">CLODIP_2_CD11211</name>
</gene>
<reference evidence="3 4" key="1">
    <citation type="submission" date="2020-04" db="EMBL/GenBank/DDBJ databases">
        <authorList>
            <person name="Alioto T."/>
            <person name="Alioto T."/>
            <person name="Gomez Garrido J."/>
        </authorList>
    </citation>
    <scope>NUCLEOTIDE SEQUENCE [LARGE SCALE GENOMIC DNA]</scope>
</reference>
<sequence length="65" mass="7383">NEQCQQLQRSQNEQADMSKEQVSRLEARLQELECKLRGKEELISTLQAAAGPSRSQTLAHINKMT</sequence>
<dbReference type="Pfam" id="PF16574">
    <property type="entry name" value="CEP209_CC5"/>
    <property type="match status" value="1"/>
</dbReference>
<evidence type="ECO:0000259" key="2">
    <source>
        <dbReference type="Pfam" id="PF16574"/>
    </source>
</evidence>
<comment type="caution">
    <text evidence="3">The sequence shown here is derived from an EMBL/GenBank/DDBJ whole genome shotgun (WGS) entry which is preliminary data.</text>
</comment>
<feature type="non-terminal residue" evidence="3">
    <location>
        <position position="65"/>
    </location>
</feature>
<dbReference type="OrthoDB" id="8247208at2759"/>
<evidence type="ECO:0000313" key="3">
    <source>
        <dbReference type="EMBL" id="CAB3389169.1"/>
    </source>
</evidence>
<accession>A0A8S1E3R7</accession>
<proteinExistence type="predicted"/>
<dbReference type="EMBL" id="CADEPI010001358">
    <property type="protein sequence ID" value="CAB3389169.1"/>
    <property type="molecule type" value="Genomic_DNA"/>
</dbReference>